<evidence type="ECO:0000313" key="2">
    <source>
        <dbReference type="EnsemblPlants" id="ORUFI03G06280.2"/>
    </source>
</evidence>
<name>A0A0E0NQS1_ORYRU</name>
<keyword evidence="3" id="KW-1185">Reference proteome</keyword>
<keyword evidence="1" id="KW-0812">Transmembrane</keyword>
<sequence>MVVVVAGLILGWCVATFLDVLVGLHEKRVDLLSRPSLYNVQKFESNIMLFESNIMLEKSEAIGMFLFEGLTTIGLVAVVQHQRKLLPCVPLPLQLEKRSSTVLIDSPCNQKVWLVLPIQQAGTALPCTRPTGHASCRQRRRRAQELMFITELLAANLPGRRRRVQMT</sequence>
<keyword evidence="1" id="KW-1133">Transmembrane helix</keyword>
<accession>A0A0E0NQS1</accession>
<dbReference type="EnsemblPlants" id="ORUFI03G06280.2">
    <property type="protein sequence ID" value="ORUFI03G06280.2"/>
    <property type="gene ID" value="ORUFI03G06280"/>
</dbReference>
<protein>
    <submittedName>
        <fullName evidence="2">Uncharacterized protein</fullName>
    </submittedName>
</protein>
<reference evidence="2" key="2">
    <citation type="submission" date="2015-06" db="UniProtKB">
        <authorList>
            <consortium name="EnsemblPlants"/>
        </authorList>
    </citation>
    <scope>IDENTIFICATION</scope>
</reference>
<dbReference type="Gramene" id="ORUFI03G06280.2">
    <property type="protein sequence ID" value="ORUFI03G06280.2"/>
    <property type="gene ID" value="ORUFI03G06280"/>
</dbReference>
<proteinExistence type="predicted"/>
<organism evidence="2 3">
    <name type="scientific">Oryza rufipogon</name>
    <name type="common">Brownbeard rice</name>
    <name type="synonym">Asian wild rice</name>
    <dbReference type="NCBI Taxonomy" id="4529"/>
    <lineage>
        <taxon>Eukaryota</taxon>
        <taxon>Viridiplantae</taxon>
        <taxon>Streptophyta</taxon>
        <taxon>Embryophyta</taxon>
        <taxon>Tracheophyta</taxon>
        <taxon>Spermatophyta</taxon>
        <taxon>Magnoliopsida</taxon>
        <taxon>Liliopsida</taxon>
        <taxon>Poales</taxon>
        <taxon>Poaceae</taxon>
        <taxon>BOP clade</taxon>
        <taxon>Oryzoideae</taxon>
        <taxon>Oryzeae</taxon>
        <taxon>Oryzinae</taxon>
        <taxon>Oryza</taxon>
    </lineage>
</organism>
<reference evidence="3" key="1">
    <citation type="submission" date="2013-06" db="EMBL/GenBank/DDBJ databases">
        <authorList>
            <person name="Zhao Q."/>
        </authorList>
    </citation>
    <scope>NUCLEOTIDE SEQUENCE</scope>
    <source>
        <strain evidence="3">cv. W1943</strain>
    </source>
</reference>
<evidence type="ECO:0000256" key="1">
    <source>
        <dbReference type="SAM" id="Phobius"/>
    </source>
</evidence>
<feature type="transmembrane region" description="Helical" evidence="1">
    <location>
        <begin position="6"/>
        <end position="24"/>
    </location>
</feature>
<keyword evidence="1" id="KW-0472">Membrane</keyword>
<evidence type="ECO:0000313" key="3">
    <source>
        <dbReference type="Proteomes" id="UP000008022"/>
    </source>
</evidence>
<dbReference type="AlphaFoldDB" id="A0A0E0NQS1"/>
<dbReference type="Proteomes" id="UP000008022">
    <property type="component" value="Unassembled WGS sequence"/>
</dbReference>